<evidence type="ECO:0000313" key="2">
    <source>
        <dbReference type="Proteomes" id="UP000054166"/>
    </source>
</evidence>
<reference evidence="2" key="2">
    <citation type="submission" date="2015-01" db="EMBL/GenBank/DDBJ databases">
        <title>Evolutionary Origins and Diversification of the Mycorrhizal Mutualists.</title>
        <authorList>
            <consortium name="DOE Joint Genome Institute"/>
            <consortium name="Mycorrhizal Genomics Consortium"/>
            <person name="Kohler A."/>
            <person name="Kuo A."/>
            <person name="Nagy L.G."/>
            <person name="Floudas D."/>
            <person name="Copeland A."/>
            <person name="Barry K.W."/>
            <person name="Cichocki N."/>
            <person name="Veneault-Fourrey C."/>
            <person name="LaButti K."/>
            <person name="Lindquist E.A."/>
            <person name="Lipzen A."/>
            <person name="Lundell T."/>
            <person name="Morin E."/>
            <person name="Murat C."/>
            <person name="Riley R."/>
            <person name="Ohm R."/>
            <person name="Sun H."/>
            <person name="Tunlid A."/>
            <person name="Henrissat B."/>
            <person name="Grigoriev I.V."/>
            <person name="Hibbett D.S."/>
            <person name="Martin F."/>
        </authorList>
    </citation>
    <scope>NUCLEOTIDE SEQUENCE [LARGE SCALE GENOMIC DNA]</scope>
    <source>
        <strain evidence="2">F 1598</strain>
    </source>
</reference>
<name>A0A0C3G113_PILCF</name>
<proteinExistence type="predicted"/>
<dbReference type="AlphaFoldDB" id="A0A0C3G113"/>
<protein>
    <submittedName>
        <fullName evidence="1">Uncharacterized protein</fullName>
    </submittedName>
</protein>
<evidence type="ECO:0000313" key="1">
    <source>
        <dbReference type="EMBL" id="KIM89930.1"/>
    </source>
</evidence>
<gene>
    <name evidence="1" type="ORF">PILCRDRAFT_201325</name>
</gene>
<sequence length="171" mass="19555">MWRLSEQPISFEGMPGSRAWPELKASCQSWQKAFREAANVPLSTHDRHFFHFVGSTDVFLSAHRIKAEIKQFYPSAPLSSLLLCMYYITTPPTFKVSLLSSETWDNDDEREEMEGFRRLSKEAEGRRLLVQICIRDGYSVTGGPKYHAHIPLDSAYSRKLARRIGPAKGEC</sequence>
<reference evidence="1 2" key="1">
    <citation type="submission" date="2014-04" db="EMBL/GenBank/DDBJ databases">
        <authorList>
            <consortium name="DOE Joint Genome Institute"/>
            <person name="Kuo A."/>
            <person name="Tarkka M."/>
            <person name="Buscot F."/>
            <person name="Kohler A."/>
            <person name="Nagy L.G."/>
            <person name="Floudas D."/>
            <person name="Copeland A."/>
            <person name="Barry K.W."/>
            <person name="Cichocki N."/>
            <person name="Veneault-Fourrey C."/>
            <person name="LaButti K."/>
            <person name="Lindquist E.A."/>
            <person name="Lipzen A."/>
            <person name="Lundell T."/>
            <person name="Morin E."/>
            <person name="Murat C."/>
            <person name="Sun H."/>
            <person name="Tunlid A."/>
            <person name="Henrissat B."/>
            <person name="Grigoriev I.V."/>
            <person name="Hibbett D.S."/>
            <person name="Martin F."/>
            <person name="Nordberg H.P."/>
            <person name="Cantor M.N."/>
            <person name="Hua S.X."/>
        </authorList>
    </citation>
    <scope>NUCLEOTIDE SEQUENCE [LARGE SCALE GENOMIC DNA]</scope>
    <source>
        <strain evidence="1 2">F 1598</strain>
    </source>
</reference>
<dbReference type="Proteomes" id="UP000054166">
    <property type="component" value="Unassembled WGS sequence"/>
</dbReference>
<organism evidence="1 2">
    <name type="scientific">Piloderma croceum (strain F 1598)</name>
    <dbReference type="NCBI Taxonomy" id="765440"/>
    <lineage>
        <taxon>Eukaryota</taxon>
        <taxon>Fungi</taxon>
        <taxon>Dikarya</taxon>
        <taxon>Basidiomycota</taxon>
        <taxon>Agaricomycotina</taxon>
        <taxon>Agaricomycetes</taxon>
        <taxon>Agaricomycetidae</taxon>
        <taxon>Atheliales</taxon>
        <taxon>Atheliaceae</taxon>
        <taxon>Piloderma</taxon>
    </lineage>
</organism>
<accession>A0A0C3G113</accession>
<dbReference type="HOGENOM" id="CLU_1563447_0_0_1"/>
<keyword evidence="2" id="KW-1185">Reference proteome</keyword>
<dbReference type="EMBL" id="KN832974">
    <property type="protein sequence ID" value="KIM89930.1"/>
    <property type="molecule type" value="Genomic_DNA"/>
</dbReference>
<dbReference type="InParanoid" id="A0A0C3G113"/>